<protein>
    <recommendedName>
        <fullName evidence="9">RNA 3'-terminal phosphate cyclase-like protein</fullName>
    </recommendedName>
</protein>
<dbReference type="GeneID" id="17322814"/>
<dbReference type="InterPro" id="IPR000228">
    <property type="entry name" value="RNA3'_term_phos_cyc"/>
</dbReference>
<feature type="domain" description="RNA 3'-terminal phosphate cyclase" evidence="5">
    <location>
        <begin position="8"/>
        <end position="343"/>
    </location>
</feature>
<dbReference type="PANTHER" id="PTHR11096">
    <property type="entry name" value="RNA 3' TERMINAL PHOSPHATE CYCLASE"/>
    <property type="match status" value="1"/>
</dbReference>
<evidence type="ECO:0000313" key="7">
    <source>
        <dbReference type="EMBL" id="CDF35284.1"/>
    </source>
</evidence>
<dbReference type="Pfam" id="PF01137">
    <property type="entry name" value="RTC"/>
    <property type="match status" value="1"/>
</dbReference>
<gene>
    <name evidence="7" type="ORF">CHC_T00003937001</name>
</gene>
<proteinExistence type="inferred from homology"/>
<dbReference type="GO" id="GO:0000479">
    <property type="term" value="P:endonucleolytic cleavage of tricistronic rRNA transcript (SSU-rRNA, 5.8S rRNA, LSU-rRNA)"/>
    <property type="evidence" value="ECO:0007669"/>
    <property type="project" value="TreeGrafter"/>
</dbReference>
<dbReference type="InterPro" id="IPR013791">
    <property type="entry name" value="RNA3'-term_phos_cycl_insert"/>
</dbReference>
<organism evidence="7 8">
    <name type="scientific">Chondrus crispus</name>
    <name type="common">Carrageen Irish moss</name>
    <name type="synonym">Polymorpha crispa</name>
    <dbReference type="NCBI Taxonomy" id="2769"/>
    <lineage>
        <taxon>Eukaryota</taxon>
        <taxon>Rhodophyta</taxon>
        <taxon>Florideophyceae</taxon>
        <taxon>Rhodymeniophycidae</taxon>
        <taxon>Gigartinales</taxon>
        <taxon>Gigartinaceae</taxon>
        <taxon>Chondrus</taxon>
    </lineage>
</organism>
<comment type="similarity">
    <text evidence="2">Belongs to the RNA 3'-terminal cyclase family. Type 2 subfamily.</text>
</comment>
<dbReference type="Proteomes" id="UP000012073">
    <property type="component" value="Unassembled WGS sequence"/>
</dbReference>
<dbReference type="GO" id="GO:0005730">
    <property type="term" value="C:nucleolus"/>
    <property type="evidence" value="ECO:0007669"/>
    <property type="project" value="UniProtKB-SubCell"/>
</dbReference>
<keyword evidence="4" id="KW-0539">Nucleus</keyword>
<dbReference type="RefSeq" id="XP_005715103.1">
    <property type="nucleotide sequence ID" value="XM_005715046.1"/>
</dbReference>
<keyword evidence="3" id="KW-0690">Ribosome biogenesis</keyword>
<dbReference type="PhylomeDB" id="R7QB35"/>
<evidence type="ECO:0000256" key="1">
    <source>
        <dbReference type="ARBA" id="ARBA00004604"/>
    </source>
</evidence>
<dbReference type="InterPro" id="IPR037136">
    <property type="entry name" value="RNA3'_phos_cyclase_dom_sf"/>
</dbReference>
<dbReference type="OrthoDB" id="1911237at2759"/>
<evidence type="ECO:0000313" key="8">
    <source>
        <dbReference type="Proteomes" id="UP000012073"/>
    </source>
</evidence>
<name>R7QB35_CHOCR</name>
<dbReference type="OMA" id="YTDQNKG"/>
<dbReference type="SUPFAM" id="SSF55205">
    <property type="entry name" value="EPT/RTPC-like"/>
    <property type="match status" value="1"/>
</dbReference>
<evidence type="ECO:0000256" key="2">
    <source>
        <dbReference type="ARBA" id="ARBA00007089"/>
    </source>
</evidence>
<dbReference type="KEGG" id="ccp:CHC_T00003937001"/>
<dbReference type="PANTHER" id="PTHR11096:SF1">
    <property type="entry name" value="RNA 3'-TERMINAL PHOSPHATE CYCLASE-LIKE PROTEIN"/>
    <property type="match status" value="1"/>
</dbReference>
<reference evidence="8" key="1">
    <citation type="journal article" date="2013" name="Proc. Natl. Acad. Sci. U.S.A.">
        <title>Genome structure and metabolic features in the red seaweed Chondrus crispus shed light on evolution of the Archaeplastida.</title>
        <authorList>
            <person name="Collen J."/>
            <person name="Porcel B."/>
            <person name="Carre W."/>
            <person name="Ball S.G."/>
            <person name="Chaparro C."/>
            <person name="Tonon T."/>
            <person name="Barbeyron T."/>
            <person name="Michel G."/>
            <person name="Noel B."/>
            <person name="Valentin K."/>
            <person name="Elias M."/>
            <person name="Artiguenave F."/>
            <person name="Arun A."/>
            <person name="Aury J.M."/>
            <person name="Barbosa-Neto J.F."/>
            <person name="Bothwell J.H."/>
            <person name="Bouget F.Y."/>
            <person name="Brillet L."/>
            <person name="Cabello-Hurtado F."/>
            <person name="Capella-Gutierrez S."/>
            <person name="Charrier B."/>
            <person name="Cladiere L."/>
            <person name="Cock J.M."/>
            <person name="Coelho S.M."/>
            <person name="Colleoni C."/>
            <person name="Czjzek M."/>
            <person name="Da Silva C."/>
            <person name="Delage L."/>
            <person name="Denoeud F."/>
            <person name="Deschamps P."/>
            <person name="Dittami S.M."/>
            <person name="Gabaldon T."/>
            <person name="Gachon C.M."/>
            <person name="Groisillier A."/>
            <person name="Herve C."/>
            <person name="Jabbari K."/>
            <person name="Katinka M."/>
            <person name="Kloareg B."/>
            <person name="Kowalczyk N."/>
            <person name="Labadie K."/>
            <person name="Leblanc C."/>
            <person name="Lopez P.J."/>
            <person name="McLachlan D.H."/>
            <person name="Meslet-Cladiere L."/>
            <person name="Moustafa A."/>
            <person name="Nehr Z."/>
            <person name="Nyvall Collen P."/>
            <person name="Panaud O."/>
            <person name="Partensky F."/>
            <person name="Poulain J."/>
            <person name="Rensing S.A."/>
            <person name="Rousvoal S."/>
            <person name="Samson G."/>
            <person name="Symeonidi A."/>
            <person name="Weissenbach J."/>
            <person name="Zambounis A."/>
            <person name="Wincker P."/>
            <person name="Boyen C."/>
        </authorList>
    </citation>
    <scope>NUCLEOTIDE SEQUENCE [LARGE SCALE GENOMIC DNA]</scope>
    <source>
        <strain evidence="8">cv. Stackhouse</strain>
    </source>
</reference>
<evidence type="ECO:0000256" key="3">
    <source>
        <dbReference type="ARBA" id="ARBA00022517"/>
    </source>
</evidence>
<dbReference type="STRING" id="2769.R7QB35"/>
<dbReference type="Pfam" id="PF05189">
    <property type="entry name" value="RTC_insert"/>
    <property type="match status" value="1"/>
</dbReference>
<dbReference type="InterPro" id="IPR023797">
    <property type="entry name" value="RNA3'_phos_cyclase_dom"/>
</dbReference>
<sequence>MSRTSTQTFTGAAHLRHRLVLSILSSHPLRLRSIRADDTTPGLSPAEVSFIRLLDKLTSGTVIEINETGTSLFYKPGILLGAHHLTHECHPSRPVSYYLYPLLMLAPFCKRPLTLTLRGPTHAPSDYSADTLAAVSVPLLRRLTLGASLEPRVDVRKRAVCSKGANGGGRGGVLTFSCGVLTAKLRPVDLLQPGYVKRIRGTAFANRTSPGLVARMVDTTRGAMNPLLPDVYVHTDVANGKDCGVGFALQLVAETTEGCLLGADWTASSAGVTPEAVASDACNMLLEEVAAAGCVDSGHACLAALYCALADSDVSRIRVGRLSEATVQFLRDLKRFFGVVFKVKVDGDADGEGAAEGGIVLSCVGVGLSNVARQRF</sequence>
<accession>R7QB35</accession>
<evidence type="ECO:0008006" key="9">
    <source>
        <dbReference type="Google" id="ProtNLM"/>
    </source>
</evidence>
<keyword evidence="8" id="KW-1185">Reference proteome</keyword>
<dbReference type="AlphaFoldDB" id="R7QB35"/>
<evidence type="ECO:0000259" key="6">
    <source>
        <dbReference type="Pfam" id="PF05189"/>
    </source>
</evidence>
<dbReference type="GO" id="GO:0004521">
    <property type="term" value="F:RNA endonuclease activity"/>
    <property type="evidence" value="ECO:0007669"/>
    <property type="project" value="TreeGrafter"/>
</dbReference>
<evidence type="ECO:0000259" key="5">
    <source>
        <dbReference type="Pfam" id="PF01137"/>
    </source>
</evidence>
<dbReference type="InterPro" id="IPR016443">
    <property type="entry name" value="RNA3'_term_phos_cyc_type_2"/>
</dbReference>
<dbReference type="InterPro" id="IPR036553">
    <property type="entry name" value="RPTC_insert"/>
</dbReference>
<comment type="subcellular location">
    <subcellularLocation>
        <location evidence="1">Nucleus</location>
        <location evidence="1">Nucleolus</location>
    </subcellularLocation>
</comment>
<dbReference type="EMBL" id="HG001726">
    <property type="protein sequence ID" value="CDF35284.1"/>
    <property type="molecule type" value="Genomic_DNA"/>
</dbReference>
<evidence type="ECO:0000256" key="4">
    <source>
        <dbReference type="ARBA" id="ARBA00023242"/>
    </source>
</evidence>
<dbReference type="Gene3D" id="3.65.10.20">
    <property type="entry name" value="RNA 3'-terminal phosphate cyclase domain"/>
    <property type="match status" value="1"/>
</dbReference>
<dbReference type="Gramene" id="CDF35284">
    <property type="protein sequence ID" value="CDF35284"/>
    <property type="gene ID" value="CHC_T00003937001"/>
</dbReference>
<feature type="domain" description="RNA 3'-terminal phosphate cyclase insert" evidence="6">
    <location>
        <begin position="192"/>
        <end position="289"/>
    </location>
</feature>
<dbReference type="InterPro" id="IPR013792">
    <property type="entry name" value="RNA3'P_cycl/enolpyr_Trfase_a/b"/>
</dbReference>
<dbReference type="Gene3D" id="3.30.360.20">
    <property type="entry name" value="RNA 3'-terminal phosphate cyclase, insert domain"/>
    <property type="match status" value="1"/>
</dbReference>
<dbReference type="NCBIfam" id="TIGR03400">
    <property type="entry name" value="18S_RNA_Rcl1p"/>
    <property type="match status" value="1"/>
</dbReference>